<dbReference type="Proteomes" id="UP001212997">
    <property type="component" value="Unassembled WGS sequence"/>
</dbReference>
<dbReference type="CDD" id="cd20215">
    <property type="entry name" value="PFM_LSL-like"/>
    <property type="match status" value="1"/>
</dbReference>
<dbReference type="Pfam" id="PF03318">
    <property type="entry name" value="ETX_MTX2"/>
    <property type="match status" value="1"/>
</dbReference>
<dbReference type="PANTHER" id="PTHR39244">
    <property type="entry name" value="NATTERIN-4"/>
    <property type="match status" value="1"/>
</dbReference>
<dbReference type="SUPFAM" id="SSF56973">
    <property type="entry name" value="Aerolisin/ETX pore-forming domain"/>
    <property type="match status" value="1"/>
</dbReference>
<dbReference type="PANTHER" id="PTHR39244:SF5">
    <property type="entry name" value="NATTERIN-3-LIKE"/>
    <property type="match status" value="1"/>
</dbReference>
<dbReference type="Gene3D" id="2.80.10.50">
    <property type="match status" value="1"/>
</dbReference>
<reference evidence="1" key="1">
    <citation type="submission" date="2022-07" db="EMBL/GenBank/DDBJ databases">
        <title>Genome Sequence of Physisporinus lineatus.</title>
        <authorList>
            <person name="Buettner E."/>
        </authorList>
    </citation>
    <scope>NUCLEOTIDE SEQUENCE</scope>
    <source>
        <strain evidence="1">VT162</strain>
    </source>
</reference>
<dbReference type="InterPro" id="IPR004991">
    <property type="entry name" value="Aerolysin-like"/>
</dbReference>
<protein>
    <recommendedName>
        <fullName evidence="3">Hemolytic lectin LSLb</fullName>
    </recommendedName>
</protein>
<dbReference type="AlphaFoldDB" id="A0AAD5Y9K3"/>
<comment type="caution">
    <text evidence="1">The sequence shown here is derived from an EMBL/GenBank/DDBJ whole genome shotgun (WGS) entry which is preliminary data.</text>
</comment>
<sequence length="315" mass="34675">MSQSELYIPPQGIYFRLLGYVSQCVLYSRARPDPQVGHIAVKDQFDDQFFTLIPGQGARKGLYAIKGKLSGNVLFSRAGPSPNVGHIGGNGQFEDNWFKIEVGTGQFAKQFRLVTPSAGVALYSRTNVQPFVGNISSKDVFADQYFSFLFEDMKVDKVEYDLKLGKVISSTPIVLVDQVLANNTSRDQELSFSINQTETQTSTFEYSTGFTVTIGTSFSAGIPFVGTTDFSVDVSQSNQWTWGQQNTFSKSYTATFPAKAGPGETVRAVSSVNKGDIEVPFKMYLSSKSTGAKAETYGVWRGVSTWHLRHTLSVE</sequence>
<keyword evidence="2" id="KW-1185">Reference proteome</keyword>
<accession>A0AAD5Y9K3</accession>
<dbReference type="CDD" id="cd23424">
    <property type="entry name" value="beta-trefoil_Ricin_BEL-like"/>
    <property type="match status" value="1"/>
</dbReference>
<proteinExistence type="predicted"/>
<evidence type="ECO:0000313" key="2">
    <source>
        <dbReference type="Proteomes" id="UP001212997"/>
    </source>
</evidence>
<dbReference type="InterPro" id="IPR053237">
    <property type="entry name" value="Natterin_C"/>
</dbReference>
<dbReference type="Gene3D" id="2.170.15.10">
    <property type="entry name" value="Proaerolysin, chain A, domain 3"/>
    <property type="match status" value="1"/>
</dbReference>
<organism evidence="1 2">
    <name type="scientific">Meripilus lineatus</name>
    <dbReference type="NCBI Taxonomy" id="2056292"/>
    <lineage>
        <taxon>Eukaryota</taxon>
        <taxon>Fungi</taxon>
        <taxon>Dikarya</taxon>
        <taxon>Basidiomycota</taxon>
        <taxon>Agaricomycotina</taxon>
        <taxon>Agaricomycetes</taxon>
        <taxon>Polyporales</taxon>
        <taxon>Meripilaceae</taxon>
        <taxon>Meripilus</taxon>
    </lineage>
</organism>
<gene>
    <name evidence="1" type="ORF">NLI96_g10983</name>
</gene>
<name>A0AAD5Y9K3_9APHY</name>
<dbReference type="EMBL" id="JANAWD010000677">
    <property type="protein sequence ID" value="KAJ3476697.1"/>
    <property type="molecule type" value="Genomic_DNA"/>
</dbReference>
<evidence type="ECO:0000313" key="1">
    <source>
        <dbReference type="EMBL" id="KAJ3476697.1"/>
    </source>
</evidence>
<evidence type="ECO:0008006" key="3">
    <source>
        <dbReference type="Google" id="ProtNLM"/>
    </source>
</evidence>